<dbReference type="PANTHER" id="PTHR36456">
    <property type="entry name" value="UPF0232 PROTEIN SCO3875"/>
    <property type="match status" value="1"/>
</dbReference>
<proteinExistence type="predicted"/>
<dbReference type="RefSeq" id="WP_104809377.1">
    <property type="nucleotide sequence ID" value="NZ_MQUA01000013.1"/>
</dbReference>
<comment type="caution">
    <text evidence="1">The sequence shown here is derived from an EMBL/GenBank/DDBJ whole genome shotgun (WGS) entry which is preliminary data.</text>
</comment>
<sequence length="98" mass="11278">MAKRENDSFSIQDLMQSFIKENNLTKGMHKIKVEETWTKMMGPGIATHTTSVKLQNKTLIIQLNSSVLREELSYGKDKIIKMMNEELGDEFVTKLMLV</sequence>
<name>A0A2S7KWW5_9FLAO</name>
<evidence type="ECO:0000313" key="1">
    <source>
        <dbReference type="EMBL" id="PQB07142.1"/>
    </source>
</evidence>
<dbReference type="AlphaFoldDB" id="A0A2S7KWW5"/>
<evidence type="ECO:0000313" key="2">
    <source>
        <dbReference type="Proteomes" id="UP000239522"/>
    </source>
</evidence>
<organism evidence="1 2">
    <name type="scientific">Polaribacter filamentus</name>
    <dbReference type="NCBI Taxonomy" id="53483"/>
    <lineage>
        <taxon>Bacteria</taxon>
        <taxon>Pseudomonadati</taxon>
        <taxon>Bacteroidota</taxon>
        <taxon>Flavobacteriia</taxon>
        <taxon>Flavobacteriales</taxon>
        <taxon>Flavobacteriaceae</taxon>
    </lineage>
</organism>
<gene>
    <name evidence="1" type="ORF">BST83_08265</name>
</gene>
<dbReference type="Pfam" id="PF05258">
    <property type="entry name" value="DciA"/>
    <property type="match status" value="1"/>
</dbReference>
<dbReference type="EMBL" id="MQUA01000013">
    <property type="protein sequence ID" value="PQB07142.1"/>
    <property type="molecule type" value="Genomic_DNA"/>
</dbReference>
<dbReference type="Proteomes" id="UP000239522">
    <property type="component" value="Unassembled WGS sequence"/>
</dbReference>
<dbReference type="InterPro" id="IPR007922">
    <property type="entry name" value="DciA-like"/>
</dbReference>
<dbReference type="PANTHER" id="PTHR36456:SF1">
    <property type="entry name" value="UPF0232 PROTEIN SCO3875"/>
    <property type="match status" value="1"/>
</dbReference>
<dbReference type="OrthoDB" id="9804942at2"/>
<keyword evidence="2" id="KW-1185">Reference proteome</keyword>
<reference evidence="1 2" key="1">
    <citation type="submission" date="2016-11" db="EMBL/GenBank/DDBJ databases">
        <title>Trade-off between light-utilization and light-protection in marine flavobacteria.</title>
        <authorList>
            <person name="Kumagai Y."/>
        </authorList>
    </citation>
    <scope>NUCLEOTIDE SEQUENCE [LARGE SCALE GENOMIC DNA]</scope>
    <source>
        <strain evidence="1 2">ATCC 700397</strain>
    </source>
</reference>
<accession>A0A2S7KWW5</accession>
<protein>
    <submittedName>
        <fullName evidence="1">RNA-binding protein</fullName>
    </submittedName>
</protein>